<feature type="region of interest" description="Disordered" evidence="1">
    <location>
        <begin position="117"/>
        <end position="146"/>
    </location>
</feature>
<reference evidence="2 3" key="1">
    <citation type="journal article" date="2024" name="Plant Biotechnol. J.">
        <title>Dendrobium thyrsiflorum genome and its molecular insights into genes involved in important horticultural traits.</title>
        <authorList>
            <person name="Chen B."/>
            <person name="Wang J.Y."/>
            <person name="Zheng P.J."/>
            <person name="Li K.L."/>
            <person name="Liang Y.M."/>
            <person name="Chen X.F."/>
            <person name="Zhang C."/>
            <person name="Zhao X."/>
            <person name="He X."/>
            <person name="Zhang G.Q."/>
            <person name="Liu Z.J."/>
            <person name="Xu Q."/>
        </authorList>
    </citation>
    <scope>NUCLEOTIDE SEQUENCE [LARGE SCALE GENOMIC DNA]</scope>
    <source>
        <strain evidence="2">GZMU011</strain>
    </source>
</reference>
<evidence type="ECO:0000313" key="3">
    <source>
        <dbReference type="Proteomes" id="UP001552299"/>
    </source>
</evidence>
<evidence type="ECO:0000313" key="2">
    <source>
        <dbReference type="EMBL" id="KAL0920459.1"/>
    </source>
</evidence>
<accession>A0ABD0V603</accession>
<dbReference type="AlphaFoldDB" id="A0ABD0V603"/>
<protein>
    <submittedName>
        <fullName evidence="2">Uncharacterized protein</fullName>
    </submittedName>
</protein>
<comment type="caution">
    <text evidence="2">The sequence shown here is derived from an EMBL/GenBank/DDBJ whole genome shotgun (WGS) entry which is preliminary data.</text>
</comment>
<organism evidence="2 3">
    <name type="scientific">Dendrobium thyrsiflorum</name>
    <name type="common">Pinecone-like raceme dendrobium</name>
    <name type="synonym">Orchid</name>
    <dbReference type="NCBI Taxonomy" id="117978"/>
    <lineage>
        <taxon>Eukaryota</taxon>
        <taxon>Viridiplantae</taxon>
        <taxon>Streptophyta</taxon>
        <taxon>Embryophyta</taxon>
        <taxon>Tracheophyta</taxon>
        <taxon>Spermatophyta</taxon>
        <taxon>Magnoliopsida</taxon>
        <taxon>Liliopsida</taxon>
        <taxon>Asparagales</taxon>
        <taxon>Orchidaceae</taxon>
        <taxon>Epidendroideae</taxon>
        <taxon>Malaxideae</taxon>
        <taxon>Dendrobiinae</taxon>
        <taxon>Dendrobium</taxon>
    </lineage>
</organism>
<feature type="compositionally biased region" description="Basic and acidic residues" evidence="1">
    <location>
        <begin position="169"/>
        <end position="181"/>
    </location>
</feature>
<dbReference type="EMBL" id="JANQDX010000008">
    <property type="protein sequence ID" value="KAL0920459.1"/>
    <property type="molecule type" value="Genomic_DNA"/>
</dbReference>
<feature type="region of interest" description="Disordered" evidence="1">
    <location>
        <begin position="84"/>
        <end position="103"/>
    </location>
</feature>
<dbReference type="Proteomes" id="UP001552299">
    <property type="component" value="Unassembled WGS sequence"/>
</dbReference>
<gene>
    <name evidence="2" type="ORF">M5K25_009597</name>
</gene>
<sequence>MTLLFLPQHGGEVLTDSLSPNLMQRSVRTLCHPSGEGRGPWLIFLPHGEVRTELRILRYVYFQVGRSIRCEYRIARDPKLQQTHEVEVTGEASQGSRERSLSEKFSMNSGVWQKLDSDPAECRVSGGGLAGRQALSEASGPERSQHALTPVSSLLCEKSINRALILLERGPEQEEKKGIREEEMEETPPRPPPESARPPPDAGILPDFCPASK</sequence>
<name>A0ABD0V603_DENTH</name>
<proteinExistence type="predicted"/>
<feature type="compositionally biased region" description="Pro residues" evidence="1">
    <location>
        <begin position="189"/>
        <end position="201"/>
    </location>
</feature>
<evidence type="ECO:0000256" key="1">
    <source>
        <dbReference type="SAM" id="MobiDB-lite"/>
    </source>
</evidence>
<keyword evidence="3" id="KW-1185">Reference proteome</keyword>
<feature type="region of interest" description="Disordered" evidence="1">
    <location>
        <begin position="167"/>
        <end position="213"/>
    </location>
</feature>